<dbReference type="EMBL" id="VWZO01005705">
    <property type="protein sequence ID" value="NXH12496.1"/>
    <property type="molecule type" value="Genomic_DNA"/>
</dbReference>
<feature type="disulfide bond" evidence="1">
    <location>
        <begin position="7"/>
        <end position="25"/>
    </location>
</feature>
<organism evidence="3 4">
    <name type="scientific">Bucco capensis</name>
    <name type="common">collared puffbird</name>
    <dbReference type="NCBI Taxonomy" id="135168"/>
    <lineage>
        <taxon>Eukaryota</taxon>
        <taxon>Metazoa</taxon>
        <taxon>Chordata</taxon>
        <taxon>Craniata</taxon>
        <taxon>Vertebrata</taxon>
        <taxon>Euteleostomi</taxon>
        <taxon>Archelosauria</taxon>
        <taxon>Archosauria</taxon>
        <taxon>Dinosauria</taxon>
        <taxon>Saurischia</taxon>
        <taxon>Theropoda</taxon>
        <taxon>Coelurosauria</taxon>
        <taxon>Aves</taxon>
        <taxon>Neognathae</taxon>
        <taxon>Neoaves</taxon>
        <taxon>Telluraves</taxon>
        <taxon>Coraciimorphae</taxon>
        <taxon>Piciformes</taxon>
        <taxon>Bucconidae</taxon>
        <taxon>Bucco</taxon>
    </lineage>
</organism>
<dbReference type="OrthoDB" id="9950067at2759"/>
<dbReference type="GO" id="GO:0005031">
    <property type="term" value="F:tumor necrosis factor receptor activity"/>
    <property type="evidence" value="ECO:0007669"/>
    <property type="project" value="InterPro"/>
</dbReference>
<feature type="non-terminal residue" evidence="3">
    <location>
        <position position="1"/>
    </location>
</feature>
<dbReference type="InterPro" id="IPR020445">
    <property type="entry name" value="TNFR_4"/>
</dbReference>
<name>A0A7K9HGC0_9PICI</name>
<dbReference type="PANTHER" id="PTHR47881">
    <property type="entry name" value="TUMOR NECROSIS FACTOR RECEPTOR SUBFAMILY MEMBER 4"/>
    <property type="match status" value="1"/>
</dbReference>
<keyword evidence="4" id="KW-1185">Reference proteome</keyword>
<dbReference type="AlphaFoldDB" id="A0A7K9HGC0"/>
<dbReference type="GO" id="GO:0006954">
    <property type="term" value="P:inflammatory response"/>
    <property type="evidence" value="ECO:0007669"/>
    <property type="project" value="InterPro"/>
</dbReference>
<dbReference type="Pfam" id="PF00020">
    <property type="entry name" value="TNFR_c6"/>
    <property type="match status" value="3"/>
</dbReference>
<feature type="domain" description="TNFR-Cys" evidence="2">
    <location>
        <begin position="1"/>
        <end position="25"/>
    </location>
</feature>
<gene>
    <name evidence="3" type="primary">Tnfrsf4</name>
    <name evidence="3" type="ORF">BUCCAP_R06704</name>
</gene>
<evidence type="ECO:0000259" key="2">
    <source>
        <dbReference type="PROSITE" id="PS50050"/>
    </source>
</evidence>
<evidence type="ECO:0000313" key="3">
    <source>
        <dbReference type="EMBL" id="NXH12496.1"/>
    </source>
</evidence>
<feature type="domain" description="TNFR-Cys" evidence="2">
    <location>
        <begin position="27"/>
        <end position="68"/>
    </location>
</feature>
<dbReference type="PROSITE" id="PS50050">
    <property type="entry name" value="TNFR_NGFR_2"/>
    <property type="match status" value="2"/>
</dbReference>
<comment type="caution">
    <text evidence="1">Lacks conserved residue(s) required for the propagation of feature annotation.</text>
</comment>
<feature type="repeat" description="TNFR-Cys" evidence="1">
    <location>
        <begin position="27"/>
        <end position="68"/>
    </location>
</feature>
<dbReference type="SUPFAM" id="SSF57586">
    <property type="entry name" value="TNF receptor-like"/>
    <property type="match status" value="3"/>
</dbReference>
<feature type="non-terminal residue" evidence="3">
    <location>
        <position position="127"/>
    </location>
</feature>
<dbReference type="InterPro" id="IPR001368">
    <property type="entry name" value="TNFR/NGFR_Cys_rich_reg"/>
</dbReference>
<evidence type="ECO:0000256" key="1">
    <source>
        <dbReference type="PROSITE-ProRule" id="PRU00206"/>
    </source>
</evidence>
<feature type="disulfide bond" evidence="1">
    <location>
        <begin position="4"/>
        <end position="17"/>
    </location>
</feature>
<dbReference type="SMART" id="SM00208">
    <property type="entry name" value="TNFR"/>
    <property type="match status" value="3"/>
</dbReference>
<comment type="caution">
    <text evidence="3">The sequence shown here is derived from an EMBL/GenBank/DDBJ whole genome shotgun (WGS) entry which is preliminary data.</text>
</comment>
<accession>A0A7K9HGC0</accession>
<protein>
    <submittedName>
        <fullName evidence="3">TNR4 factor</fullName>
    </submittedName>
</protein>
<dbReference type="PANTHER" id="PTHR47881:SF1">
    <property type="entry name" value="TUMOR NECROSIS FACTOR RECEPTOR SUPERFAMILY MEMBER 4"/>
    <property type="match status" value="1"/>
</dbReference>
<sequence>KRCCKDCAPGEGMRSRCTATTDTVCVPCKDEYFSSEHHHEFCKSCAICDTGRGSVEVKKCEKTSDRLCRCRAGYRPVAGHPVGSVCSPCPEGSFSLGENKDCQPWTNCSALGKQTLLRGTTTRDTIC</sequence>
<dbReference type="Gene3D" id="2.10.50.10">
    <property type="entry name" value="Tumor Necrosis Factor Receptor, subunit A, domain 2"/>
    <property type="match status" value="2"/>
</dbReference>
<dbReference type="Proteomes" id="UP000534107">
    <property type="component" value="Unassembled WGS sequence"/>
</dbReference>
<proteinExistence type="predicted"/>
<reference evidence="3 4" key="1">
    <citation type="submission" date="2019-09" db="EMBL/GenBank/DDBJ databases">
        <title>Bird 10,000 Genomes (B10K) Project - Family phase.</title>
        <authorList>
            <person name="Zhang G."/>
        </authorList>
    </citation>
    <scope>NUCLEOTIDE SEQUENCE [LARGE SCALE GENOMIC DNA]</scope>
    <source>
        <strain evidence="3">B10K-DU-001-16</strain>
        <tissue evidence="3">Muscle</tissue>
    </source>
</reference>
<evidence type="ECO:0000313" key="4">
    <source>
        <dbReference type="Proteomes" id="UP000534107"/>
    </source>
</evidence>
<keyword evidence="1" id="KW-1015">Disulfide bond</keyword>
<feature type="repeat" description="TNFR-Cys" evidence="1">
    <location>
        <begin position="1"/>
        <end position="25"/>
    </location>
</feature>